<evidence type="ECO:0000256" key="2">
    <source>
        <dbReference type="SAM" id="Phobius"/>
    </source>
</evidence>
<dbReference type="AlphaFoldDB" id="F8FQE1"/>
<protein>
    <submittedName>
        <fullName evidence="3">Uncharacterized protein</fullName>
    </submittedName>
</protein>
<feature type="transmembrane region" description="Helical" evidence="2">
    <location>
        <begin position="6"/>
        <end position="25"/>
    </location>
</feature>
<sequence length="83" mass="9430">MVSPFGVMISLLVFLAFPVYVIFRLESISRRLRRMEEKSAGGLRSDLRAYNAQVVEAWERSGQKDEPEPTADLKKDGGRDGER</sequence>
<reference evidence="4" key="1">
    <citation type="submission" date="2011-06" db="EMBL/GenBank/DDBJ databases">
        <title>Complete genome sequence of Paenibacillus mucilaginosus KNP414.</title>
        <authorList>
            <person name="Wang J."/>
            <person name="Hu S."/>
            <person name="Hu X."/>
            <person name="Zhang B."/>
            <person name="Dong D."/>
            <person name="Zhang S."/>
            <person name="Zhao K."/>
            <person name="Wu D."/>
        </authorList>
    </citation>
    <scope>NUCLEOTIDE SEQUENCE [LARGE SCALE GENOMIC DNA]</scope>
    <source>
        <strain evidence="4">KNP414</strain>
    </source>
</reference>
<evidence type="ECO:0000256" key="1">
    <source>
        <dbReference type="SAM" id="MobiDB-lite"/>
    </source>
</evidence>
<dbReference type="HOGENOM" id="CLU_2539380_0_0_9"/>
<organism evidence="3 4">
    <name type="scientific">Paenibacillus mucilaginosus (strain KNP414)</name>
    <dbReference type="NCBI Taxonomy" id="1036673"/>
    <lineage>
        <taxon>Bacteria</taxon>
        <taxon>Bacillati</taxon>
        <taxon>Bacillota</taxon>
        <taxon>Bacilli</taxon>
        <taxon>Bacillales</taxon>
        <taxon>Paenibacillaceae</taxon>
        <taxon>Paenibacillus</taxon>
    </lineage>
</organism>
<dbReference type="EMBL" id="CP002869">
    <property type="protein sequence ID" value="AEI39202.1"/>
    <property type="molecule type" value="Genomic_DNA"/>
</dbReference>
<evidence type="ECO:0000313" key="4">
    <source>
        <dbReference type="Proteomes" id="UP000006620"/>
    </source>
</evidence>
<feature type="region of interest" description="Disordered" evidence="1">
    <location>
        <begin position="58"/>
        <end position="83"/>
    </location>
</feature>
<evidence type="ECO:0000313" key="3">
    <source>
        <dbReference type="EMBL" id="AEI39202.1"/>
    </source>
</evidence>
<dbReference type="RefSeq" id="WP_013914368.1">
    <property type="nucleotide sequence ID" value="NC_015690.1"/>
</dbReference>
<accession>F8FQE1</accession>
<proteinExistence type="predicted"/>
<keyword evidence="2" id="KW-0472">Membrane</keyword>
<reference evidence="3 4" key="2">
    <citation type="journal article" date="2013" name="Genome Announc.">
        <title>Genome Sequence of Growth-Improving Paenibacillus mucilaginosus Strain KNP414.</title>
        <authorList>
            <person name="Lu J.J."/>
            <person name="Wang J.F."/>
            <person name="Hu X.F."/>
        </authorList>
    </citation>
    <scope>NUCLEOTIDE SEQUENCE [LARGE SCALE GENOMIC DNA]</scope>
    <source>
        <strain evidence="3 4">KNP414</strain>
    </source>
</reference>
<gene>
    <name evidence="3" type="ordered locus">KNP414_00598</name>
</gene>
<dbReference type="PATRIC" id="fig|1036673.3.peg.528"/>
<name>F8FQE1_PAEMK</name>
<keyword evidence="2" id="KW-1133">Transmembrane helix</keyword>
<dbReference type="KEGG" id="pms:KNP414_00598"/>
<dbReference type="Proteomes" id="UP000006620">
    <property type="component" value="Chromosome"/>
</dbReference>
<keyword evidence="2" id="KW-0812">Transmembrane</keyword>